<comment type="caution">
    <text evidence="3">The sequence shown here is derived from an EMBL/GenBank/DDBJ whole genome shotgun (WGS) entry which is preliminary data.</text>
</comment>
<accession>A0AAD9PSH8</accession>
<dbReference type="GO" id="GO:0045814">
    <property type="term" value="P:negative regulation of gene expression, epigenetic"/>
    <property type="evidence" value="ECO:0007669"/>
    <property type="project" value="InterPro"/>
</dbReference>
<name>A0AAD9PSH8_ACRCE</name>
<organism evidence="3 4">
    <name type="scientific">Acropora cervicornis</name>
    <name type="common">Staghorn coral</name>
    <dbReference type="NCBI Taxonomy" id="6130"/>
    <lineage>
        <taxon>Eukaryota</taxon>
        <taxon>Metazoa</taxon>
        <taxon>Cnidaria</taxon>
        <taxon>Anthozoa</taxon>
        <taxon>Hexacorallia</taxon>
        <taxon>Scleractinia</taxon>
        <taxon>Astrocoeniina</taxon>
        <taxon>Acroporidae</taxon>
        <taxon>Acropora</taxon>
    </lineage>
</organism>
<proteinExistence type="predicted"/>
<evidence type="ECO:0000313" key="3">
    <source>
        <dbReference type="EMBL" id="KAK2548279.1"/>
    </source>
</evidence>
<dbReference type="Pfam" id="PF12509">
    <property type="entry name" value="DUF3715"/>
    <property type="match status" value="1"/>
</dbReference>
<evidence type="ECO:0000259" key="2">
    <source>
        <dbReference type="Pfam" id="PF12509"/>
    </source>
</evidence>
<dbReference type="Gene3D" id="3.90.228.10">
    <property type="match status" value="1"/>
</dbReference>
<feature type="non-terminal residue" evidence="3">
    <location>
        <position position="334"/>
    </location>
</feature>
<gene>
    <name evidence="3" type="ORF">P5673_031607</name>
</gene>
<dbReference type="PANTHER" id="PTHR16207">
    <property type="entry name" value="SET DOMAIN-CONTAINING PROTEIN"/>
    <property type="match status" value="1"/>
</dbReference>
<feature type="compositionally biased region" description="Basic and acidic residues" evidence="1">
    <location>
        <begin position="1"/>
        <end position="14"/>
    </location>
</feature>
<dbReference type="Proteomes" id="UP001249851">
    <property type="component" value="Unassembled WGS sequence"/>
</dbReference>
<feature type="domain" description="TASOR pseudo-PARP" evidence="2">
    <location>
        <begin position="82"/>
        <end position="193"/>
    </location>
</feature>
<dbReference type="PANTHER" id="PTHR16207:SF11">
    <property type="entry name" value="SET DOMAIN-CONTAINING PROTEIN"/>
    <property type="match status" value="1"/>
</dbReference>
<keyword evidence="4" id="KW-1185">Reference proteome</keyword>
<dbReference type="EMBL" id="JARQWQ010000151">
    <property type="protein sequence ID" value="KAK2548279.1"/>
    <property type="molecule type" value="Genomic_DNA"/>
</dbReference>
<reference evidence="3" key="1">
    <citation type="journal article" date="2023" name="G3 (Bethesda)">
        <title>Whole genome assembly and annotation of the endangered Caribbean coral Acropora cervicornis.</title>
        <authorList>
            <person name="Selwyn J.D."/>
            <person name="Vollmer S.V."/>
        </authorList>
    </citation>
    <scope>NUCLEOTIDE SEQUENCE</scope>
    <source>
        <strain evidence="3">K2</strain>
    </source>
</reference>
<dbReference type="InterPro" id="IPR022188">
    <property type="entry name" value="TASOR_DUF3715"/>
</dbReference>
<evidence type="ECO:0000256" key="1">
    <source>
        <dbReference type="SAM" id="MobiDB-lite"/>
    </source>
</evidence>
<dbReference type="InterPro" id="IPR046432">
    <property type="entry name" value="TASOR"/>
</dbReference>
<feature type="region of interest" description="Disordered" evidence="1">
    <location>
        <begin position="1"/>
        <end position="23"/>
    </location>
</feature>
<protein>
    <submittedName>
        <fullName evidence="3">Protein TASOR</fullName>
    </submittedName>
</protein>
<evidence type="ECO:0000313" key="4">
    <source>
        <dbReference type="Proteomes" id="UP001249851"/>
    </source>
</evidence>
<reference evidence="3" key="2">
    <citation type="journal article" date="2023" name="Science">
        <title>Genomic signatures of disease resistance in endangered staghorn corals.</title>
        <authorList>
            <person name="Vollmer S.V."/>
            <person name="Selwyn J.D."/>
            <person name="Despard B.A."/>
            <person name="Roesel C.L."/>
        </authorList>
    </citation>
    <scope>NUCLEOTIDE SEQUENCE</scope>
    <source>
        <strain evidence="3">K2</strain>
    </source>
</reference>
<dbReference type="AlphaFoldDB" id="A0AAD9PSH8"/>
<dbReference type="GO" id="GO:0005654">
    <property type="term" value="C:nucleoplasm"/>
    <property type="evidence" value="ECO:0007669"/>
    <property type="project" value="TreeGrafter"/>
</dbReference>
<sequence length="334" mass="37666">SSVWKHLNEGEFGDKPSAIQDSTKGNCQYTLPVNSREAKEIGHAVKRQTWDSSDLVRDISNVQIKKVDNRCLERGYHEKRSELREKGRTPKELTEQLAFTVETDEYRVKAICRDGLRCTGIDHTLGDGGMGVTVWRCPDLCLKGLNWPASGSAFLLVFKIVKGRVKSVPCKPSPGIPNLEPTPNHDCHIARNTLDLSATDLHLLLRITQRPRQCLPFAVISLNKNDLPLVPSPPRPLMFTFTPLTSGKHFKEDAEDLRSPTCDKKGGILVWRGLVTSRNKSLGRVSLFSGHRLGFNIWKSYLDVSKKMSLRQLTELLPRDLNCAWKSPCWCFVH</sequence>